<comment type="subcellular location">
    <subcellularLocation>
        <location evidence="1">Cell inner membrane</location>
    </subcellularLocation>
</comment>
<name>A0A382WGF7_9ZZZZ</name>
<keyword evidence="4" id="KW-1003">Cell membrane</keyword>
<dbReference type="GO" id="GO:0009306">
    <property type="term" value="P:protein secretion"/>
    <property type="evidence" value="ECO:0007669"/>
    <property type="project" value="InterPro"/>
</dbReference>
<reference evidence="11" key="1">
    <citation type="submission" date="2018-05" db="EMBL/GenBank/DDBJ databases">
        <authorList>
            <person name="Lanie J.A."/>
            <person name="Ng W.-L."/>
            <person name="Kazmierczak K.M."/>
            <person name="Andrzejewski T.M."/>
            <person name="Davidsen T.M."/>
            <person name="Wayne K.J."/>
            <person name="Tettelin H."/>
            <person name="Glass J.I."/>
            <person name="Rusch D."/>
            <person name="Podicherti R."/>
            <person name="Tsui H.-C.T."/>
            <person name="Winkler M.E."/>
        </authorList>
    </citation>
    <scope>NUCLEOTIDE SEQUENCE</scope>
</reference>
<comment type="similarity">
    <text evidence="2">Belongs to the GSP K family.</text>
</comment>
<keyword evidence="5" id="KW-0997">Cell inner membrane</keyword>
<accession>A0A382WGF7</accession>
<evidence type="ECO:0000256" key="1">
    <source>
        <dbReference type="ARBA" id="ARBA00004533"/>
    </source>
</evidence>
<keyword evidence="6" id="KW-0812">Transmembrane</keyword>
<evidence type="ECO:0000256" key="8">
    <source>
        <dbReference type="ARBA" id="ARBA00022989"/>
    </source>
</evidence>
<proteinExistence type="inferred from homology"/>
<keyword evidence="7" id="KW-0653">Protein transport</keyword>
<dbReference type="Pfam" id="PF21687">
    <property type="entry name" value="T2SSK_1st"/>
    <property type="match status" value="1"/>
</dbReference>
<evidence type="ECO:0000256" key="7">
    <source>
        <dbReference type="ARBA" id="ARBA00022927"/>
    </source>
</evidence>
<dbReference type="InterPro" id="IPR049031">
    <property type="entry name" value="T2SSK_SAM-like_1st"/>
</dbReference>
<organism evidence="11">
    <name type="scientific">marine metagenome</name>
    <dbReference type="NCBI Taxonomy" id="408172"/>
    <lineage>
        <taxon>unclassified sequences</taxon>
        <taxon>metagenomes</taxon>
        <taxon>ecological metagenomes</taxon>
    </lineage>
</organism>
<evidence type="ECO:0000256" key="9">
    <source>
        <dbReference type="ARBA" id="ARBA00023136"/>
    </source>
</evidence>
<evidence type="ECO:0000256" key="6">
    <source>
        <dbReference type="ARBA" id="ARBA00022692"/>
    </source>
</evidence>
<dbReference type="InterPro" id="IPR005628">
    <property type="entry name" value="GspK"/>
</dbReference>
<feature type="non-terminal residue" evidence="11">
    <location>
        <position position="225"/>
    </location>
</feature>
<dbReference type="GO" id="GO:0005886">
    <property type="term" value="C:plasma membrane"/>
    <property type="evidence" value="ECO:0007669"/>
    <property type="project" value="UniProtKB-SubCell"/>
</dbReference>
<keyword evidence="8" id="KW-1133">Transmembrane helix</keyword>
<evidence type="ECO:0000256" key="2">
    <source>
        <dbReference type="ARBA" id="ARBA00007246"/>
    </source>
</evidence>
<feature type="domain" description="T2SS protein K first SAM-like" evidence="10">
    <location>
        <begin position="131"/>
        <end position="212"/>
    </location>
</feature>
<gene>
    <name evidence="11" type="ORF">METZ01_LOCUS410771</name>
</gene>
<dbReference type="PANTHER" id="PTHR38831">
    <property type="entry name" value="TYPE II SECRETION SYSTEM PROTEIN K"/>
    <property type="match status" value="1"/>
</dbReference>
<evidence type="ECO:0000313" key="11">
    <source>
        <dbReference type="EMBL" id="SVD57917.1"/>
    </source>
</evidence>
<evidence type="ECO:0000256" key="3">
    <source>
        <dbReference type="ARBA" id="ARBA00022448"/>
    </source>
</evidence>
<dbReference type="InterPro" id="IPR038072">
    <property type="entry name" value="GspK_central_sf"/>
</dbReference>
<keyword evidence="3" id="KW-0813">Transport</keyword>
<keyword evidence="9" id="KW-0472">Membrane</keyword>
<evidence type="ECO:0000256" key="4">
    <source>
        <dbReference type="ARBA" id="ARBA00022475"/>
    </source>
</evidence>
<dbReference type="AlphaFoldDB" id="A0A382WGF7"/>
<evidence type="ECO:0000259" key="10">
    <source>
        <dbReference type="Pfam" id="PF21687"/>
    </source>
</evidence>
<dbReference type="SUPFAM" id="SSF158544">
    <property type="entry name" value="GspK insert domain-like"/>
    <property type="match status" value="1"/>
</dbReference>
<protein>
    <recommendedName>
        <fullName evidence="10">T2SS protein K first SAM-like domain-containing protein</fullName>
    </recommendedName>
</protein>
<sequence length="225" mass="25245">MMKIFKLHTNQSGIALMVVLWVLVLLMALATEFAFSMKGEVNTTRNFKEDIQTYHLAKAGIHLAMAEILSPSSFHALHRDFGLILGAPIKRSEGAPTDPDKTAYRSPTRQEIQFGPGVITYSLEDENSKIPINKTTRDILVKVLTTAGIESKEKKDIIADSILDWIDPDKTHRLNGAENDFYQSLIPPYFAKNAPIESLDELSKIRGIDEKILYGTNQRKGLINF</sequence>
<evidence type="ECO:0000256" key="5">
    <source>
        <dbReference type="ARBA" id="ARBA00022519"/>
    </source>
</evidence>
<dbReference type="PANTHER" id="PTHR38831:SF2">
    <property type="entry name" value="TYPE II SECRETION SYSTEM PROTEIN K"/>
    <property type="match status" value="1"/>
</dbReference>
<dbReference type="EMBL" id="UINC01159688">
    <property type="protein sequence ID" value="SVD57917.1"/>
    <property type="molecule type" value="Genomic_DNA"/>
</dbReference>
<dbReference type="Gene3D" id="1.10.40.60">
    <property type="entry name" value="EpsJ-like"/>
    <property type="match status" value="1"/>
</dbReference>